<reference evidence="2 3" key="1">
    <citation type="submission" date="2020-10" db="EMBL/GenBank/DDBJ databases">
        <title>Haloactinobacterium sp. RN3S43, a bacterium isolated from saline soil.</title>
        <authorList>
            <person name="Sun J.-Q."/>
        </authorList>
    </citation>
    <scope>NUCLEOTIDE SEQUENCE [LARGE SCALE GENOMIC DNA]</scope>
    <source>
        <strain evidence="2 3">RN3S43</strain>
    </source>
</reference>
<evidence type="ECO:0000256" key="1">
    <source>
        <dbReference type="SAM" id="MobiDB-lite"/>
    </source>
</evidence>
<protein>
    <recommendedName>
        <fullName evidence="4">Lipoprotein</fullName>
    </recommendedName>
</protein>
<gene>
    <name evidence="2" type="ORF">IM660_11200</name>
</gene>
<accession>A0A7M1SQJ9</accession>
<feature type="region of interest" description="Disordered" evidence="1">
    <location>
        <begin position="18"/>
        <end position="37"/>
    </location>
</feature>
<proteinExistence type="predicted"/>
<dbReference type="Proteomes" id="UP000593758">
    <property type="component" value="Chromosome"/>
</dbReference>
<keyword evidence="3" id="KW-1185">Reference proteome</keyword>
<evidence type="ECO:0000313" key="3">
    <source>
        <dbReference type="Proteomes" id="UP000593758"/>
    </source>
</evidence>
<evidence type="ECO:0000313" key="2">
    <source>
        <dbReference type="EMBL" id="QOR69274.1"/>
    </source>
</evidence>
<dbReference type="KEGG" id="halt:IM660_11200"/>
<name>A0A7M1SQJ9_9MICO</name>
<dbReference type="AlphaFoldDB" id="A0A7M1SQJ9"/>
<dbReference type="RefSeq" id="WP_193495544.1">
    <property type="nucleotide sequence ID" value="NZ_CP063169.1"/>
</dbReference>
<evidence type="ECO:0008006" key="4">
    <source>
        <dbReference type="Google" id="ProtNLM"/>
    </source>
</evidence>
<organism evidence="2 3">
    <name type="scientific">Ruania alkalisoli</name>
    <dbReference type="NCBI Taxonomy" id="2779775"/>
    <lineage>
        <taxon>Bacteria</taxon>
        <taxon>Bacillati</taxon>
        <taxon>Actinomycetota</taxon>
        <taxon>Actinomycetes</taxon>
        <taxon>Micrococcales</taxon>
        <taxon>Ruaniaceae</taxon>
        <taxon>Ruania</taxon>
    </lineage>
</organism>
<sequence length="535" mass="55211">MVASTALAAALAGCTGSMEIDSGPSSPPPDPQPAAVAQLPGSASTLVTGDEAVPLALTASRELFTVAQAVLLAPAGDEPAIARAASLAVALGAPVLLTGEDNPGVGEELLRLSATTLLPVGEVDLTGLDLTSMNVQPVPAETSAAGDLLGIDVTDAPAGSGADVHSLADLARGAVVSGPAGVADPSGHMPALLTGEPVEGIQLLADGAPEQLAAVGTARAAGATVTVLEGDPRASAAELADVGETEAIVGLGTSFGDPETFQWQAETALSGTQLPGGGQLAFESARYVGLYGSPHTEVLGALGEQGTSETIDRAAQLATAYQAHTEDVVVPTLEIIVTVATVAAGGDGNYSQEWPAEGFVPLVEAAAESGQYVVLDFQPGRATFLEQVQQYAELLAYPHVGIALDPEWRITDDELPGERIGSVSAAEVNDVISYVADYVREQRLPQKIVMIHQFRTSMVTDRSELVTSRPEVEIVIHADGFGTPEQKQDTWQSVRAGAPAGIHWGWKVFYDEDDPRMNSAEVMAVEPMPEFVSYQ</sequence>
<dbReference type="EMBL" id="CP063169">
    <property type="protein sequence ID" value="QOR69274.1"/>
    <property type="molecule type" value="Genomic_DNA"/>
</dbReference>